<keyword evidence="1" id="KW-1133">Transmembrane helix</keyword>
<name>A0A8C2KXW3_CYPCA</name>
<dbReference type="InterPro" id="IPR000215">
    <property type="entry name" value="Serpin_fam"/>
</dbReference>
<evidence type="ECO:0000259" key="3">
    <source>
        <dbReference type="Pfam" id="PF00079"/>
    </source>
</evidence>
<evidence type="ECO:0000256" key="1">
    <source>
        <dbReference type="SAM" id="Phobius"/>
    </source>
</evidence>
<keyword evidence="2" id="KW-0732">Signal</keyword>
<evidence type="ECO:0000256" key="2">
    <source>
        <dbReference type="SAM" id="SignalP"/>
    </source>
</evidence>
<dbReference type="InterPro" id="IPR042178">
    <property type="entry name" value="Serpin_sf_1"/>
</dbReference>
<dbReference type="GO" id="GO:0005615">
    <property type="term" value="C:extracellular space"/>
    <property type="evidence" value="ECO:0007669"/>
    <property type="project" value="InterPro"/>
</dbReference>
<dbReference type="GO" id="GO:0004867">
    <property type="term" value="F:serine-type endopeptidase inhibitor activity"/>
    <property type="evidence" value="ECO:0007669"/>
    <property type="project" value="InterPro"/>
</dbReference>
<protein>
    <recommendedName>
        <fullName evidence="3">Serpin domain-containing protein</fullName>
    </recommendedName>
</protein>
<proteinExistence type="predicted"/>
<feature type="chain" id="PRO_5034666969" description="Serpin domain-containing protein" evidence="2">
    <location>
        <begin position="24"/>
        <end position="223"/>
    </location>
</feature>
<evidence type="ECO:0000313" key="5">
    <source>
        <dbReference type="Proteomes" id="UP000694701"/>
    </source>
</evidence>
<dbReference type="Proteomes" id="UP000694701">
    <property type="component" value="Unplaced"/>
</dbReference>
<keyword evidence="1" id="KW-0812">Transmembrane</keyword>
<dbReference type="Ensembl" id="ENSCCRT00020127367.1">
    <property type="protein sequence ID" value="ENSCCRP00020116814.1"/>
    <property type="gene ID" value="ENSCCRG00020052632.1"/>
</dbReference>
<organism evidence="4 5">
    <name type="scientific">Cyprinus carpio</name>
    <name type="common">Common carp</name>
    <dbReference type="NCBI Taxonomy" id="7962"/>
    <lineage>
        <taxon>Eukaryota</taxon>
        <taxon>Metazoa</taxon>
        <taxon>Chordata</taxon>
        <taxon>Craniata</taxon>
        <taxon>Vertebrata</taxon>
        <taxon>Euteleostomi</taxon>
        <taxon>Actinopterygii</taxon>
        <taxon>Neopterygii</taxon>
        <taxon>Teleostei</taxon>
        <taxon>Ostariophysi</taxon>
        <taxon>Cypriniformes</taxon>
        <taxon>Cyprinidae</taxon>
        <taxon>Cyprininae</taxon>
        <taxon>Cyprinus</taxon>
    </lineage>
</organism>
<feature type="transmembrane region" description="Helical" evidence="1">
    <location>
        <begin position="181"/>
        <end position="209"/>
    </location>
</feature>
<sequence>MINYLRVLFTLVYSSGFLCILKSQEPKTPDVMDLAFKNIDFAMNLYCKISSYHDKNFIFSPLSVSMSFAMLLLAAKGSTHSQIEKGLNLGSLDGTGDATLIPQLFEQLQKNISQDVKLHMEQGTALFVDEHFNAKRAFSDQIKTFFGADVNNVDFNKTELGKSTHHQRVFEQKDSIKPDRLFAQIILSFFSSSTFFMCVCVLWVMWLYLQDYHLFEHTSGNPR</sequence>
<dbReference type="Gene3D" id="3.30.497.10">
    <property type="entry name" value="Antithrombin, subunit I, domain 2"/>
    <property type="match status" value="1"/>
</dbReference>
<keyword evidence="1" id="KW-0472">Membrane</keyword>
<feature type="domain" description="Serpin" evidence="3">
    <location>
        <begin position="38"/>
        <end position="159"/>
    </location>
</feature>
<dbReference type="Pfam" id="PF00079">
    <property type="entry name" value="Serpin"/>
    <property type="match status" value="1"/>
</dbReference>
<feature type="signal peptide" evidence="2">
    <location>
        <begin position="1"/>
        <end position="23"/>
    </location>
</feature>
<dbReference type="PANTHER" id="PTHR11461:SF191">
    <property type="entry name" value="PROTEIN Z-DEPENDENT PROTEASE INHIBITOR"/>
    <property type="match status" value="1"/>
</dbReference>
<dbReference type="SUPFAM" id="SSF56574">
    <property type="entry name" value="Serpins"/>
    <property type="match status" value="1"/>
</dbReference>
<evidence type="ECO:0000313" key="4">
    <source>
        <dbReference type="Ensembl" id="ENSCCRP00020116814.1"/>
    </source>
</evidence>
<accession>A0A8C2KXW3</accession>
<dbReference type="AlphaFoldDB" id="A0A8C2KXW3"/>
<dbReference type="InterPro" id="IPR036186">
    <property type="entry name" value="Serpin_sf"/>
</dbReference>
<dbReference type="PANTHER" id="PTHR11461">
    <property type="entry name" value="SERINE PROTEASE INHIBITOR, SERPIN"/>
    <property type="match status" value="1"/>
</dbReference>
<reference evidence="4" key="1">
    <citation type="submission" date="2025-08" db="UniProtKB">
        <authorList>
            <consortium name="Ensembl"/>
        </authorList>
    </citation>
    <scope>IDENTIFICATION</scope>
</reference>
<dbReference type="InterPro" id="IPR023796">
    <property type="entry name" value="Serpin_dom"/>
</dbReference>